<evidence type="ECO:0000313" key="11">
    <source>
        <dbReference type="Proteomes" id="UP000031518"/>
    </source>
</evidence>
<dbReference type="FunFam" id="3.40.718.10:FF:000014">
    <property type="entry name" value="Isocitrate dehydrogenase (NAD(+))"/>
    <property type="match status" value="1"/>
</dbReference>
<keyword evidence="5" id="KW-0460">Magnesium</keyword>
<dbReference type="Gene3D" id="3.40.718.10">
    <property type="entry name" value="Isopropylmalate Dehydrogenase"/>
    <property type="match status" value="1"/>
</dbReference>
<dbReference type="Proteomes" id="UP000031518">
    <property type="component" value="Unassembled WGS sequence"/>
</dbReference>
<evidence type="ECO:0000256" key="4">
    <source>
        <dbReference type="ARBA" id="ARBA00022723"/>
    </source>
</evidence>
<dbReference type="GO" id="GO:0000287">
    <property type="term" value="F:magnesium ion binding"/>
    <property type="evidence" value="ECO:0007669"/>
    <property type="project" value="InterPro"/>
</dbReference>
<accession>A0A0B6WWM0</accession>
<comment type="cofactor">
    <cofactor evidence="1">
        <name>Mn(2+)</name>
        <dbReference type="ChEBI" id="CHEBI:29035"/>
    </cofactor>
</comment>
<dbReference type="GO" id="GO:0051287">
    <property type="term" value="F:NAD binding"/>
    <property type="evidence" value="ECO:0007669"/>
    <property type="project" value="InterPro"/>
</dbReference>
<gene>
    <name evidence="10" type="ORF">PYK22_00669</name>
</gene>
<comment type="cofactor">
    <cofactor evidence="2">
        <name>Mg(2+)</name>
        <dbReference type="ChEBI" id="CHEBI:18420"/>
    </cofactor>
</comment>
<dbReference type="InterPro" id="IPR019818">
    <property type="entry name" value="IsoCit/isopropylmalate_DH_CS"/>
</dbReference>
<dbReference type="PROSITE" id="PS00470">
    <property type="entry name" value="IDH_IMDH"/>
    <property type="match status" value="1"/>
</dbReference>
<evidence type="ECO:0000313" key="10">
    <source>
        <dbReference type="EMBL" id="CDM64674.1"/>
    </source>
</evidence>
<evidence type="ECO:0000259" key="9">
    <source>
        <dbReference type="SMART" id="SM01329"/>
    </source>
</evidence>
<dbReference type="InterPro" id="IPR004434">
    <property type="entry name" value="Isocitrate_DH_NAD"/>
</dbReference>
<dbReference type="GO" id="GO:0006099">
    <property type="term" value="P:tricarboxylic acid cycle"/>
    <property type="evidence" value="ECO:0007669"/>
    <property type="project" value="InterPro"/>
</dbReference>
<evidence type="ECO:0000256" key="1">
    <source>
        <dbReference type="ARBA" id="ARBA00001936"/>
    </source>
</evidence>
<reference evidence="10 11" key="1">
    <citation type="submission" date="2013-12" db="EMBL/GenBank/DDBJ databases">
        <authorList>
            <person name="Stott M."/>
        </authorList>
    </citation>
    <scope>NUCLEOTIDE SEQUENCE [LARGE SCALE GENOMIC DNA]</scope>
    <source>
        <strain evidence="10 11">K22</strain>
    </source>
</reference>
<evidence type="ECO:0000256" key="5">
    <source>
        <dbReference type="ARBA" id="ARBA00022842"/>
    </source>
</evidence>
<keyword evidence="11" id="KW-1185">Reference proteome</keyword>
<evidence type="ECO:0000256" key="8">
    <source>
        <dbReference type="ARBA" id="ARBA00023027"/>
    </source>
</evidence>
<dbReference type="SMART" id="SM01329">
    <property type="entry name" value="Iso_dh"/>
    <property type="match status" value="1"/>
</dbReference>
<dbReference type="RefSeq" id="WP_041974262.1">
    <property type="nucleotide sequence ID" value="NZ_CBXV010000002.1"/>
</dbReference>
<evidence type="ECO:0000256" key="3">
    <source>
        <dbReference type="ARBA" id="ARBA00007769"/>
    </source>
</evidence>
<dbReference type="GO" id="GO:0006102">
    <property type="term" value="P:isocitrate metabolic process"/>
    <property type="evidence" value="ECO:0007669"/>
    <property type="project" value="TreeGrafter"/>
</dbReference>
<reference evidence="10 11" key="2">
    <citation type="submission" date="2015-01" db="EMBL/GenBank/DDBJ databases">
        <title>Complete genome sequence of Pyrinomonas methylaliphatogenes type strain K22T.</title>
        <authorList>
            <person name="Lee K.C.Y."/>
            <person name="Power J.F."/>
            <person name="Dunfield P.F."/>
            <person name="Morgan X.C."/>
            <person name="Huttenhower C."/>
            <person name="Stott M.B."/>
        </authorList>
    </citation>
    <scope>NUCLEOTIDE SEQUENCE [LARGE SCALE GENOMIC DNA]</scope>
    <source>
        <strain evidence="10 11">K22</strain>
    </source>
</reference>
<dbReference type="NCBIfam" id="TIGR00175">
    <property type="entry name" value="mito_nad_idh"/>
    <property type="match status" value="1"/>
</dbReference>
<dbReference type="AlphaFoldDB" id="A0A0B6WWM0"/>
<feature type="domain" description="Isopropylmalate dehydrogenase-like" evidence="9">
    <location>
        <begin position="4"/>
        <end position="328"/>
    </location>
</feature>
<keyword evidence="6" id="KW-0809">Transit peptide</keyword>
<organism evidence="10 11">
    <name type="scientific">Pyrinomonas methylaliphatogenes</name>
    <dbReference type="NCBI Taxonomy" id="454194"/>
    <lineage>
        <taxon>Bacteria</taxon>
        <taxon>Pseudomonadati</taxon>
        <taxon>Acidobacteriota</taxon>
        <taxon>Blastocatellia</taxon>
        <taxon>Blastocatellales</taxon>
        <taxon>Pyrinomonadaceae</taxon>
        <taxon>Pyrinomonas</taxon>
    </lineage>
</organism>
<protein>
    <submittedName>
        <fullName evidence="10">NAD-dependent isocitrate dehydrogenase</fullName>
        <ecNumber evidence="10">1.1.1.41</ecNumber>
    </submittedName>
</protein>
<keyword evidence="7 10" id="KW-0560">Oxidoreductase</keyword>
<dbReference type="GO" id="GO:0004449">
    <property type="term" value="F:isocitrate dehydrogenase (NAD+) activity"/>
    <property type="evidence" value="ECO:0007669"/>
    <property type="project" value="UniProtKB-EC"/>
</dbReference>
<dbReference type="PANTHER" id="PTHR11835:SF34">
    <property type="entry name" value="ISOCITRATE DEHYDROGENASE [NAD] SUBUNIT ALPHA, MITOCHONDRIAL"/>
    <property type="match status" value="1"/>
</dbReference>
<dbReference type="Pfam" id="PF00180">
    <property type="entry name" value="Iso_dh"/>
    <property type="match status" value="1"/>
</dbReference>
<sequence>MKHTITLIPGDGIGPEVTSATVRIIEAAGVEIEWETHYAGAQALAKFGDTLPKELLDSIKRNRVALKGPITTPVGKGFTSVNVGLRKALDLYANLRPVKALPNVPCRYPEVDLVVVRENTEDLYSGLEHVVVPGVVESLKIITEKASLRIARFAFEYARREGRRKVTAVHKANIMKLSDGLFLDCFHRVAAEYPEIEADDKIVDNACMQLVMRPEQFDVLLLENLYGDIISDLAAGLIGGLGLVPGANIGEQGAVFEAVHGSAPDIAGRGIANPTALLQSGILMLRYIDEREAADRIQNALFEVLREGKVRTRDIGGTASTAEFADAIIAKLDKGRN</sequence>
<dbReference type="SUPFAM" id="SSF53659">
    <property type="entry name" value="Isocitrate/Isopropylmalate dehydrogenase-like"/>
    <property type="match status" value="1"/>
</dbReference>
<comment type="similarity">
    <text evidence="3">Belongs to the isocitrate and isopropylmalate dehydrogenases family.</text>
</comment>
<proteinExistence type="inferred from homology"/>
<dbReference type="EMBL" id="CBXV010000002">
    <property type="protein sequence ID" value="CDM64674.1"/>
    <property type="molecule type" value="Genomic_DNA"/>
</dbReference>
<dbReference type="OrthoDB" id="9806254at2"/>
<dbReference type="PANTHER" id="PTHR11835">
    <property type="entry name" value="DECARBOXYLATING DEHYDROGENASES-ISOCITRATE, ISOPROPYLMALATE, TARTRATE"/>
    <property type="match status" value="1"/>
</dbReference>
<evidence type="ECO:0000256" key="2">
    <source>
        <dbReference type="ARBA" id="ARBA00001946"/>
    </source>
</evidence>
<keyword evidence="4" id="KW-0479">Metal-binding</keyword>
<dbReference type="STRING" id="454194.PYK22_00669"/>
<keyword evidence="8" id="KW-0520">NAD</keyword>
<evidence type="ECO:0000256" key="7">
    <source>
        <dbReference type="ARBA" id="ARBA00023002"/>
    </source>
</evidence>
<dbReference type="EC" id="1.1.1.41" evidence="10"/>
<evidence type="ECO:0000256" key="6">
    <source>
        <dbReference type="ARBA" id="ARBA00022946"/>
    </source>
</evidence>
<name>A0A0B6WWM0_9BACT</name>
<dbReference type="InterPro" id="IPR024084">
    <property type="entry name" value="IsoPropMal-DH-like_dom"/>
</dbReference>